<dbReference type="RefSeq" id="WP_141624189.1">
    <property type="nucleotide sequence ID" value="NZ_CP041242.1"/>
</dbReference>
<evidence type="ECO:0000313" key="3">
    <source>
        <dbReference type="Proteomes" id="UP000317199"/>
    </source>
</evidence>
<dbReference type="Proteomes" id="UP000317199">
    <property type="component" value="Chromosome"/>
</dbReference>
<dbReference type="KEGG" id="lyj:FKV23_12760"/>
<feature type="coiled-coil region" evidence="1">
    <location>
        <begin position="30"/>
        <end position="57"/>
    </location>
</feature>
<sequence length="73" mass="8242">MSNTQQRLDAYYAAEARILARGSNLRHDQRQRQEAELADIRKAIKELEAKLDAENGKSSSAGSLRYKTAVFCK</sequence>
<reference evidence="2 3" key="1">
    <citation type="submission" date="2019-06" db="EMBL/GenBank/DDBJ databases">
        <title>Lysobacter alkalisoli sp. nov. isolated from saline-alkali soil.</title>
        <authorList>
            <person name="Sun J.-Q."/>
            <person name="Xu L."/>
        </authorList>
    </citation>
    <scope>NUCLEOTIDE SEQUENCE [LARGE SCALE GENOMIC DNA]</scope>
    <source>
        <strain evidence="2 3">SJ-36</strain>
    </source>
</reference>
<evidence type="ECO:0000256" key="1">
    <source>
        <dbReference type="SAM" id="Coils"/>
    </source>
</evidence>
<keyword evidence="3" id="KW-1185">Reference proteome</keyword>
<gene>
    <name evidence="2" type="ORF">FKV23_12760</name>
</gene>
<keyword evidence="1" id="KW-0175">Coiled coil</keyword>
<name>A0A514BU40_9GAMM</name>
<evidence type="ECO:0000313" key="2">
    <source>
        <dbReference type="EMBL" id="QDH70857.1"/>
    </source>
</evidence>
<dbReference type="AlphaFoldDB" id="A0A514BU40"/>
<dbReference type="EMBL" id="CP041242">
    <property type="protein sequence ID" value="QDH70857.1"/>
    <property type="molecule type" value="Genomic_DNA"/>
</dbReference>
<accession>A0A514BU40</accession>
<proteinExistence type="predicted"/>
<protein>
    <submittedName>
        <fullName evidence="2">Uncharacterized protein</fullName>
    </submittedName>
</protein>
<organism evidence="2 3">
    <name type="scientific">Marilutibacter alkalisoli</name>
    <dbReference type="NCBI Taxonomy" id="2591633"/>
    <lineage>
        <taxon>Bacteria</taxon>
        <taxon>Pseudomonadati</taxon>
        <taxon>Pseudomonadota</taxon>
        <taxon>Gammaproteobacteria</taxon>
        <taxon>Lysobacterales</taxon>
        <taxon>Lysobacteraceae</taxon>
        <taxon>Marilutibacter</taxon>
    </lineage>
</organism>